<organism evidence="1 2">
    <name type="scientific">Glarea lozoyensis (strain ATCC 74030 / MF5533)</name>
    <dbReference type="NCBI Taxonomy" id="1104152"/>
    <lineage>
        <taxon>Eukaryota</taxon>
        <taxon>Fungi</taxon>
        <taxon>Dikarya</taxon>
        <taxon>Ascomycota</taxon>
        <taxon>Pezizomycotina</taxon>
        <taxon>Leotiomycetes</taxon>
        <taxon>Helotiales</taxon>
        <taxon>Helotiaceae</taxon>
        <taxon>Glarea</taxon>
    </lineage>
</organism>
<dbReference type="EMBL" id="AGUE01000132">
    <property type="protein sequence ID" value="EHK99019.1"/>
    <property type="molecule type" value="Genomic_DNA"/>
</dbReference>
<protein>
    <submittedName>
        <fullName evidence="1">Uncharacterized protein</fullName>
    </submittedName>
</protein>
<gene>
    <name evidence="1" type="ORF">M7I_5172</name>
</gene>
<comment type="caution">
    <text evidence="1">The sequence shown here is derived from an EMBL/GenBank/DDBJ whole genome shotgun (WGS) entry which is preliminary data.</text>
</comment>
<dbReference type="AlphaFoldDB" id="H0ER56"/>
<name>H0ER56_GLAL7</name>
<dbReference type="HOGENOM" id="CLU_3175498_0_0_1"/>
<proteinExistence type="predicted"/>
<reference evidence="1 2" key="1">
    <citation type="journal article" date="2012" name="Eukaryot. Cell">
        <title>Genome sequence of the fungus Glarea lozoyensis: the first genome sequence of a species from the Helotiaceae family.</title>
        <authorList>
            <person name="Youssar L."/>
            <person name="Gruening B.A."/>
            <person name="Erxleben A."/>
            <person name="Guenther S."/>
            <person name="Huettel W."/>
        </authorList>
    </citation>
    <scope>NUCLEOTIDE SEQUENCE [LARGE SCALE GENOMIC DNA]</scope>
    <source>
        <strain evidence="2">ATCC 74030 / MF5533</strain>
    </source>
</reference>
<accession>H0ER56</accession>
<sequence>MNNSICIFGRVAPTTIYIDKRPKSIVAKTPVASRRETRLSSGVRRKI</sequence>
<evidence type="ECO:0000313" key="1">
    <source>
        <dbReference type="EMBL" id="EHK99019.1"/>
    </source>
</evidence>
<dbReference type="Proteomes" id="UP000005446">
    <property type="component" value="Unassembled WGS sequence"/>
</dbReference>
<keyword evidence="2" id="KW-1185">Reference proteome</keyword>
<dbReference type="InParanoid" id="H0ER56"/>
<evidence type="ECO:0000313" key="2">
    <source>
        <dbReference type="Proteomes" id="UP000005446"/>
    </source>
</evidence>